<feature type="region of interest" description="Disordered" evidence="1">
    <location>
        <begin position="140"/>
        <end position="160"/>
    </location>
</feature>
<comment type="caution">
    <text evidence="2">The sequence shown here is derived from an EMBL/GenBank/DDBJ whole genome shotgun (WGS) entry which is preliminary data.</text>
</comment>
<dbReference type="Proteomes" id="UP001596296">
    <property type="component" value="Unassembled WGS sequence"/>
</dbReference>
<evidence type="ECO:0000256" key="1">
    <source>
        <dbReference type="SAM" id="MobiDB-lite"/>
    </source>
</evidence>
<gene>
    <name evidence="2" type="ORF">ACFQE9_03670</name>
</gene>
<proteinExistence type="predicted"/>
<name>A0ABD5UV95_9EURY</name>
<keyword evidence="3" id="KW-1185">Reference proteome</keyword>
<reference evidence="2 3" key="1">
    <citation type="journal article" date="2019" name="Int. J. Syst. Evol. Microbiol.">
        <title>The Global Catalogue of Microorganisms (GCM) 10K type strain sequencing project: providing services to taxonomists for standard genome sequencing and annotation.</title>
        <authorList>
            <consortium name="The Broad Institute Genomics Platform"/>
            <consortium name="The Broad Institute Genome Sequencing Center for Infectious Disease"/>
            <person name="Wu L."/>
            <person name="Ma J."/>
        </authorList>
    </citation>
    <scope>NUCLEOTIDE SEQUENCE [LARGE SCALE GENOMIC DNA]</scope>
    <source>
        <strain evidence="2 3">SKJ47</strain>
    </source>
</reference>
<dbReference type="InterPro" id="IPR043832">
    <property type="entry name" value="DUF5809"/>
</dbReference>
<dbReference type="EMBL" id="JBHSXL010000003">
    <property type="protein sequence ID" value="MFC6891718.1"/>
    <property type="molecule type" value="Genomic_DNA"/>
</dbReference>
<evidence type="ECO:0000313" key="2">
    <source>
        <dbReference type="EMBL" id="MFC6891718.1"/>
    </source>
</evidence>
<organism evidence="2 3">
    <name type="scientific">Halopenitus salinus</name>
    <dbReference type="NCBI Taxonomy" id="1198295"/>
    <lineage>
        <taxon>Archaea</taxon>
        <taxon>Methanobacteriati</taxon>
        <taxon>Methanobacteriota</taxon>
        <taxon>Stenosarchaea group</taxon>
        <taxon>Halobacteria</taxon>
        <taxon>Halobacteriales</taxon>
        <taxon>Haloferacaceae</taxon>
        <taxon>Halopenitus</taxon>
    </lineage>
</organism>
<protein>
    <submittedName>
        <fullName evidence="2">DUF5809 family protein</fullName>
    </submittedName>
</protein>
<dbReference type="Pfam" id="PF19125">
    <property type="entry name" value="DUF5809"/>
    <property type="match status" value="1"/>
</dbReference>
<accession>A0ABD5UV95</accession>
<dbReference type="RefSeq" id="WP_379740488.1">
    <property type="nucleotide sequence ID" value="NZ_JBHSVN010000001.1"/>
</dbReference>
<dbReference type="AlphaFoldDB" id="A0ABD5UV95"/>
<sequence length="160" mass="17617">MDTRGAFAPETMAEAREQYVETGPAAKVVVRETAKAMSFDADEYADRVTGEVVETARDAIFASMLEVRVADRPTFEEWLETSETYDDSDVELLGSEHVDRIVWHAAPFAGTVIAASFHEEEEAAIGTLRRNAFGRIYHDRLRSGGDAPADVSADASTDER</sequence>
<evidence type="ECO:0000313" key="3">
    <source>
        <dbReference type="Proteomes" id="UP001596296"/>
    </source>
</evidence>